<accession>A0ACC5Y9C3</accession>
<organism evidence="1 2">
    <name type="scientific">Pangasius djambal</name>
    <dbReference type="NCBI Taxonomy" id="1691987"/>
    <lineage>
        <taxon>Eukaryota</taxon>
        <taxon>Metazoa</taxon>
        <taxon>Chordata</taxon>
        <taxon>Craniata</taxon>
        <taxon>Vertebrata</taxon>
        <taxon>Euteleostomi</taxon>
        <taxon>Actinopterygii</taxon>
        <taxon>Neopterygii</taxon>
        <taxon>Teleostei</taxon>
        <taxon>Ostariophysi</taxon>
        <taxon>Siluriformes</taxon>
        <taxon>Pangasiidae</taxon>
        <taxon>Pangasius</taxon>
    </lineage>
</organism>
<dbReference type="Proteomes" id="UP000830395">
    <property type="component" value="Chromosome 4"/>
</dbReference>
<sequence>ICRDLEWLLWWATWAWLVHDWLIWAGLVAHIESCRWGGGTKLPVNPYWVGGHRVTHLGHGVWSLVWGWITCWSRHVAVRRVNAPDFLS</sequence>
<feature type="non-terminal residue" evidence="1">
    <location>
        <position position="1"/>
    </location>
</feature>
<protein>
    <submittedName>
        <fullName evidence="1">Uncharacterized protein</fullName>
    </submittedName>
</protein>
<evidence type="ECO:0000313" key="1">
    <source>
        <dbReference type="EMBL" id="MCJ8731581.1"/>
    </source>
</evidence>
<dbReference type="EMBL" id="CM040978">
    <property type="protein sequence ID" value="MCJ8731581.1"/>
    <property type="molecule type" value="Genomic_DNA"/>
</dbReference>
<name>A0ACC5Y9C3_9TELE</name>
<keyword evidence="2" id="KW-1185">Reference proteome</keyword>
<proteinExistence type="predicted"/>
<reference evidence="1" key="1">
    <citation type="submission" date="2020-02" db="EMBL/GenBank/DDBJ databases">
        <title>Genome sequencing of the panga catfish, Pangasius djambal.</title>
        <authorList>
            <person name="Wen M."/>
            <person name="Zahm M."/>
            <person name="Roques C."/>
            <person name="Cabau C."/>
            <person name="Klopp C."/>
            <person name="Donnadieu C."/>
            <person name="Jouanno E."/>
            <person name="Avarre J.-C."/>
            <person name="Campet M."/>
            <person name="Ha T."/>
            <person name="Dugue R."/>
            <person name="Lampietro C."/>
            <person name="Louis A."/>
            <person name="Herpin A."/>
            <person name="Echchiki A."/>
            <person name="Berthelot C."/>
            <person name="Parey E."/>
            <person name="Roest-Crollius H."/>
            <person name="Braasch I."/>
            <person name="Postlethwait J.H."/>
            <person name="Bobe J."/>
            <person name="Montfort J."/>
            <person name="Bouchez O."/>
            <person name="Begum T."/>
            <person name="Schartl M."/>
            <person name="Gustiano R."/>
            <person name="Guiguen Y."/>
        </authorList>
    </citation>
    <scope>NUCLEOTIDE SEQUENCE</scope>
    <source>
        <strain evidence="1">Pdj_M5554</strain>
    </source>
</reference>
<comment type="caution">
    <text evidence="1">The sequence shown here is derived from an EMBL/GenBank/DDBJ whole genome shotgun (WGS) entry which is preliminary data.</text>
</comment>
<evidence type="ECO:0000313" key="2">
    <source>
        <dbReference type="Proteomes" id="UP000830395"/>
    </source>
</evidence>
<gene>
    <name evidence="1" type="ORF">PDJAM_G00201310</name>
</gene>